<organism evidence="1 3">
    <name type="scientific">Rhizobium hainanense</name>
    <dbReference type="NCBI Taxonomy" id="52131"/>
    <lineage>
        <taxon>Bacteria</taxon>
        <taxon>Pseudomonadati</taxon>
        <taxon>Pseudomonadota</taxon>
        <taxon>Alphaproteobacteria</taxon>
        <taxon>Hyphomicrobiales</taxon>
        <taxon>Rhizobiaceae</taxon>
        <taxon>Rhizobium/Agrobacterium group</taxon>
        <taxon>Rhizobium</taxon>
    </lineage>
</organism>
<evidence type="ECO:0000313" key="1">
    <source>
        <dbReference type="EMBL" id="SCB36694.1"/>
    </source>
</evidence>
<accession>A0A1C3WAG5</accession>
<reference evidence="3" key="2">
    <citation type="submission" date="2016-08" db="EMBL/GenBank/DDBJ databases">
        <authorList>
            <person name="Varghese N."/>
            <person name="Submissions Spin"/>
        </authorList>
    </citation>
    <scope>NUCLEOTIDE SEQUENCE [LARGE SCALE GENOMIC DNA]</scope>
    <source>
        <strain evidence="3">CCBAU 57015</strain>
    </source>
</reference>
<evidence type="ECO:0000313" key="3">
    <source>
        <dbReference type="Proteomes" id="UP000186228"/>
    </source>
</evidence>
<dbReference type="Proteomes" id="UP000186228">
    <property type="component" value="Unassembled WGS sequence"/>
</dbReference>
<protein>
    <submittedName>
        <fullName evidence="1">Uncharacterized protein</fullName>
    </submittedName>
</protein>
<keyword evidence="3" id="KW-1185">Reference proteome</keyword>
<dbReference type="EMBL" id="FMAC01000013">
    <property type="protein sequence ID" value="SCB36694.1"/>
    <property type="molecule type" value="Genomic_DNA"/>
</dbReference>
<gene>
    <name evidence="1" type="ORF">GA0061100_113129</name>
    <name evidence="2" type="ORF">GA0061100_114139</name>
</gene>
<proteinExistence type="predicted"/>
<evidence type="ECO:0000313" key="2">
    <source>
        <dbReference type="EMBL" id="SCB37366.1"/>
    </source>
</evidence>
<dbReference type="AlphaFoldDB" id="A0A1C3WAG5"/>
<sequence>MLLNYKCGLLVATAVVDMTLRGEIGLSRLAWNPAFRSRVWRWSTALMLILFGNG</sequence>
<reference evidence="1" key="1">
    <citation type="submission" date="2016-08" db="EMBL/GenBank/DDBJ databases">
        <authorList>
            <person name="Seilhamer J.J."/>
        </authorList>
    </citation>
    <scope>NUCLEOTIDE SEQUENCE [LARGE SCALE GENOMIC DNA]</scope>
    <source>
        <strain evidence="1">CCBAU 57015</strain>
    </source>
</reference>
<name>A0A1C3WAG5_9HYPH</name>
<dbReference type="EMBL" id="FMAC01000014">
    <property type="protein sequence ID" value="SCB37366.1"/>
    <property type="molecule type" value="Genomic_DNA"/>
</dbReference>